<dbReference type="Pfam" id="PF24768">
    <property type="entry name" value="ARM_ARMC5"/>
    <property type="match status" value="1"/>
</dbReference>
<evidence type="ECO:0000256" key="1">
    <source>
        <dbReference type="SAM" id="MobiDB-lite"/>
    </source>
</evidence>
<feature type="compositionally biased region" description="Basic and acidic residues" evidence="1">
    <location>
        <begin position="396"/>
        <end position="407"/>
    </location>
</feature>
<accession>A0AAJ7SID5</accession>
<dbReference type="Gene3D" id="1.25.10.10">
    <property type="entry name" value="Leucine-rich Repeat Variant"/>
    <property type="match status" value="1"/>
</dbReference>
<dbReference type="PANTHER" id="PTHR23312:SF8">
    <property type="entry name" value="ARMADILLO REPEAT-CONTAINING PROTEIN 5"/>
    <property type="match status" value="1"/>
</dbReference>
<dbReference type="SUPFAM" id="SSF54695">
    <property type="entry name" value="POZ domain"/>
    <property type="match status" value="1"/>
</dbReference>
<dbReference type="SMART" id="SM00185">
    <property type="entry name" value="ARM"/>
    <property type="match status" value="4"/>
</dbReference>
<evidence type="ECO:0000259" key="2">
    <source>
        <dbReference type="Pfam" id="PF24768"/>
    </source>
</evidence>
<dbReference type="KEGG" id="goe:100899936"/>
<gene>
    <name evidence="4" type="primary">LOC100899936</name>
</gene>
<dbReference type="InterPro" id="IPR011989">
    <property type="entry name" value="ARM-like"/>
</dbReference>
<dbReference type="GeneID" id="100899936"/>
<feature type="region of interest" description="Disordered" evidence="1">
    <location>
        <begin position="470"/>
        <end position="528"/>
    </location>
</feature>
<feature type="compositionally biased region" description="Polar residues" evidence="1">
    <location>
        <begin position="488"/>
        <end position="500"/>
    </location>
</feature>
<feature type="compositionally biased region" description="Polar residues" evidence="1">
    <location>
        <begin position="382"/>
        <end position="395"/>
    </location>
</feature>
<dbReference type="Gene3D" id="3.30.710.10">
    <property type="entry name" value="Potassium Channel Kv1.1, Chain A"/>
    <property type="match status" value="1"/>
</dbReference>
<feature type="region of interest" description="Disordered" evidence="1">
    <location>
        <begin position="780"/>
        <end position="801"/>
    </location>
</feature>
<protein>
    <submittedName>
        <fullName evidence="4">Uncharacterized protein LOC100899936</fullName>
    </submittedName>
</protein>
<dbReference type="SUPFAM" id="SSF48371">
    <property type="entry name" value="ARM repeat"/>
    <property type="match status" value="1"/>
</dbReference>
<dbReference type="AlphaFoldDB" id="A0AAJ7SID5"/>
<dbReference type="GO" id="GO:0005829">
    <property type="term" value="C:cytosol"/>
    <property type="evidence" value="ECO:0007669"/>
    <property type="project" value="TreeGrafter"/>
</dbReference>
<reference evidence="4" key="1">
    <citation type="submission" date="2025-08" db="UniProtKB">
        <authorList>
            <consortium name="RefSeq"/>
        </authorList>
    </citation>
    <scope>IDENTIFICATION</scope>
</reference>
<dbReference type="RefSeq" id="XP_028968458.1">
    <property type="nucleotide sequence ID" value="XM_029112625.1"/>
</dbReference>
<dbReference type="PANTHER" id="PTHR23312">
    <property type="entry name" value="ARMC5 ARMADILLO REPEAT-CONTAINING -RELATED"/>
    <property type="match status" value="1"/>
</dbReference>
<evidence type="ECO:0000313" key="4">
    <source>
        <dbReference type="RefSeq" id="XP_028968458.1"/>
    </source>
</evidence>
<keyword evidence="3" id="KW-1185">Reference proteome</keyword>
<name>A0AAJ7SID5_9ACAR</name>
<feature type="region of interest" description="Disordered" evidence="1">
    <location>
        <begin position="362"/>
        <end position="430"/>
    </location>
</feature>
<evidence type="ECO:0000313" key="3">
    <source>
        <dbReference type="Proteomes" id="UP000694867"/>
    </source>
</evidence>
<feature type="domain" description="ARMC5-like ARM-repeats" evidence="2">
    <location>
        <begin position="64"/>
        <end position="344"/>
    </location>
</feature>
<dbReference type="GO" id="GO:0009653">
    <property type="term" value="P:anatomical structure morphogenesis"/>
    <property type="evidence" value="ECO:0007669"/>
    <property type="project" value="TreeGrafter"/>
</dbReference>
<dbReference type="InterPro" id="IPR011333">
    <property type="entry name" value="SKP1/BTB/POZ_sf"/>
</dbReference>
<feature type="compositionally biased region" description="Basic and acidic residues" evidence="1">
    <location>
        <begin position="362"/>
        <end position="374"/>
    </location>
</feature>
<dbReference type="InterPro" id="IPR000225">
    <property type="entry name" value="Armadillo"/>
</dbReference>
<dbReference type="InterPro" id="IPR055445">
    <property type="entry name" value="ARM_ARMC5"/>
</dbReference>
<dbReference type="InterPro" id="IPR016024">
    <property type="entry name" value="ARM-type_fold"/>
</dbReference>
<organism evidence="3 4">
    <name type="scientific">Galendromus occidentalis</name>
    <name type="common">western predatory mite</name>
    <dbReference type="NCBI Taxonomy" id="34638"/>
    <lineage>
        <taxon>Eukaryota</taxon>
        <taxon>Metazoa</taxon>
        <taxon>Ecdysozoa</taxon>
        <taxon>Arthropoda</taxon>
        <taxon>Chelicerata</taxon>
        <taxon>Arachnida</taxon>
        <taxon>Acari</taxon>
        <taxon>Parasitiformes</taxon>
        <taxon>Mesostigmata</taxon>
        <taxon>Gamasina</taxon>
        <taxon>Phytoseioidea</taxon>
        <taxon>Phytoseiidae</taxon>
        <taxon>Typhlodrominae</taxon>
        <taxon>Galendromus</taxon>
    </lineage>
</organism>
<proteinExistence type="predicted"/>
<feature type="compositionally biased region" description="Basic and acidic residues" evidence="1">
    <location>
        <begin position="415"/>
        <end position="426"/>
    </location>
</feature>
<dbReference type="Proteomes" id="UP000694867">
    <property type="component" value="Unplaced"/>
</dbReference>
<sequence length="1025" mass="113405">MSSPSSELEDLLRGLNSRQLPLPHLRKSLQAVAKAVKKDPSLIKQLQDQKTIESVLHYIEKPRVADLALSVLANCLVHEGIRTDVLETSCVLSLVRIVTNIVDDPIRNRACRALANIALTRRGAQAVHQVKGSILAVVDFLNTTKSKDSQATAMRALRVLGGTSAHRESILAVGGVSALGRCLQTVAEPLRRPCAEALQQLTRSCSLACAKQVKDSGAFPLLVEMSPAVEGALFTMLNMGHVDEMLADVGGSGVISKIVLCLNDRKLAPRSKYDAVFITLCRLCKDPYNLIRVRDSGGLPILVNILLDAERKKLWVYATYTLLQYQHDDTALAELVKLNLLEVLVRYLDDYAVQNCQEHQLEDVEEEGNKEKTTNDGGFTLPGQSDRSSCVSNQSGEHDAPFSHTDTDTAASLGSDHEATTDEPLSKRPKLFCVNSPSYLEIMQAKSLAFNYDMGTEEYGDYTGLPGYSGGMSPRSARSPVMPDFDNRSNTGSPSQSGSEGASPCRTDDENENPAYSPVYDSNHCSSSTEDEEEEKSFSFIHSHRRWVKSRRILSQTPNSLYSVSDFSQIRRYNSQVISSEKKSAWRSVGSKRTASIGAKSETVAPKDIMLDHVLRIFEIYTFPRCIELLAEQCTAVCGVLLRYIAAVPTSLSRAEKVVLVICQHNLFFRYFLSENSLFEWMKILARPHDENECSRCFYLSSVEHQILRKLATVAESGFGSGELARALVGDSTSDASKEQTALSVGFIVRQPNTLFNLLFHCRALDKLFDIIETHAQELSKHTGDSSNEDSKSQSTTHSERFKTAVQSLKEIGRTCNFLLEEVRQQSPDIVCRDIREQLSNGTEDGVTIELDNGISLLASKKLLIEKSVYFEAMLRSDCFVEGRSSFVRLPGVDETPLRMVLHCLSCKKRCCGSVPVLETAVDCLQLVERLMLTSLAEIMLDTVMALMESPKDLVVVYPKIAGFLGVKALRERCVKLLLSREFKSVESSVDALKEILKTSVAGDLVEDIRITIKTSLCQMSQKVS</sequence>